<sequence>MSLTATQFINLYQKDPKAALKWLEEAEMDLEQLISSSADFEQLIQVYEEKIKRFHKKIRRLRTPEHREVVEPIVELIERSGQQLVGLYSSFSEFMVLAQLSPFAASHLLRQAPEKVARFFTNYEQFKELEQVNYLLANEVFNLLEKTDFFPKEEQQASSYYTSNLPLFHTKKAAEKPKEARDSNSPLALTPGNTRLHDLMELQPNESILRAFIHQVGRAEAELMAKTLNNKKKLPIDLVDLSSEGWDKIIALLLPLTLPSRFKPMSEKLNFEDILAAYQVPRHSSLAVNLYLGVEAVNYVRDQVKKSYSHPDSNSLSEAAEAEIIEEINALRKISNDKIFSLAYRNILFKTKTKHPVPGFRKYKLTKEGYDLITYFDAETSIDTGLGNCYEMSAAAKYFFYKLYSEKAKSVRIVNFSDHVFVVIGCTSESPDYNDWPKDTIICDPWSGEVFPATMIPEKLKGFKTCSVLLNDQFEGRRYNIVVEPNFHLYQFEFDKILKDVGKRLVAVPIHEEPEALNPVVKMT</sequence>
<evidence type="ECO:0000256" key="1">
    <source>
        <dbReference type="SAM" id="Coils"/>
    </source>
</evidence>
<dbReference type="AlphaFoldDB" id="A0A0W0WS76"/>
<keyword evidence="1" id="KW-0175">Coiled coil</keyword>
<keyword evidence="3" id="KW-1185">Reference proteome</keyword>
<evidence type="ECO:0000313" key="2">
    <source>
        <dbReference type="EMBL" id="KTD35171.1"/>
    </source>
</evidence>
<feature type="coiled-coil region" evidence="1">
    <location>
        <begin position="23"/>
        <end position="50"/>
    </location>
</feature>
<protein>
    <submittedName>
        <fullName evidence="2">Uncharacterized protein</fullName>
    </submittedName>
</protein>
<dbReference type="EMBL" id="LNYO01000016">
    <property type="protein sequence ID" value="KTD35171.1"/>
    <property type="molecule type" value="Genomic_DNA"/>
</dbReference>
<accession>A0A0W0WS76</accession>
<organism evidence="2 3">
    <name type="scientific">Legionella nautarum</name>
    <dbReference type="NCBI Taxonomy" id="45070"/>
    <lineage>
        <taxon>Bacteria</taxon>
        <taxon>Pseudomonadati</taxon>
        <taxon>Pseudomonadota</taxon>
        <taxon>Gammaproteobacteria</taxon>
        <taxon>Legionellales</taxon>
        <taxon>Legionellaceae</taxon>
        <taxon>Legionella</taxon>
    </lineage>
</organism>
<evidence type="ECO:0000313" key="3">
    <source>
        <dbReference type="Proteomes" id="UP000054725"/>
    </source>
</evidence>
<proteinExistence type="predicted"/>
<reference evidence="2 3" key="1">
    <citation type="submission" date="2015-11" db="EMBL/GenBank/DDBJ databases">
        <title>Genomic analysis of 38 Legionella species identifies large and diverse effector repertoires.</title>
        <authorList>
            <person name="Burstein D."/>
            <person name="Amaro F."/>
            <person name="Zusman T."/>
            <person name="Lifshitz Z."/>
            <person name="Cohen O."/>
            <person name="Gilbert J.A."/>
            <person name="Pupko T."/>
            <person name="Shuman H.A."/>
            <person name="Segal G."/>
        </authorList>
    </citation>
    <scope>NUCLEOTIDE SEQUENCE [LARGE SCALE GENOMIC DNA]</scope>
    <source>
        <strain evidence="2 3">ATCC 49506</strain>
    </source>
</reference>
<dbReference type="Proteomes" id="UP000054725">
    <property type="component" value="Unassembled WGS sequence"/>
</dbReference>
<comment type="caution">
    <text evidence="2">The sequence shown here is derived from an EMBL/GenBank/DDBJ whole genome shotgun (WGS) entry which is preliminary data.</text>
</comment>
<name>A0A0W0WS76_9GAMM</name>
<gene>
    <name evidence="2" type="ORF">Lnau_1842</name>
</gene>
<dbReference type="PATRIC" id="fig|45070.6.peg.1934"/>
<dbReference type="RefSeq" id="WP_058504882.1">
    <property type="nucleotide sequence ID" value="NZ_CAAAIF010000025.1"/>
</dbReference>
<dbReference type="OrthoDB" id="9152014at2"/>